<dbReference type="Gene3D" id="3.20.20.140">
    <property type="entry name" value="Metal-dependent hydrolases"/>
    <property type="match status" value="1"/>
</dbReference>
<dbReference type="InterPro" id="IPR022028">
    <property type="entry name" value="DUF3604"/>
</dbReference>
<reference evidence="1" key="1">
    <citation type="submission" date="2018-05" db="EMBL/GenBank/DDBJ databases">
        <authorList>
            <person name="Lanie J.A."/>
            <person name="Ng W.-L."/>
            <person name="Kazmierczak K.M."/>
            <person name="Andrzejewski T.M."/>
            <person name="Davidsen T.M."/>
            <person name="Wayne K.J."/>
            <person name="Tettelin H."/>
            <person name="Glass J.I."/>
            <person name="Rusch D."/>
            <person name="Podicherti R."/>
            <person name="Tsui H.-C.T."/>
            <person name="Winkler M.E."/>
        </authorList>
    </citation>
    <scope>NUCLEOTIDE SEQUENCE</scope>
</reference>
<dbReference type="AlphaFoldDB" id="A0A381WTF3"/>
<sequence length="747" mass="86896">MTYRTNSSNFYFFMENKFGSIELLSNNKIYAGKFTTIKLVYTAGYYGIDDTGSIKISYRFASDLGKPQFEDKYKKNYTSIKCSNSNIKLSYHFDMKMNIRPWDRTIYIKLIKGFLKEGEKIYLIFGDKKNLSGGIRGQTFCEKKFRFKLSVDPFATCKYIDLPFHKPINILPTEPYKIKIIAPTSIKTKNHFTINLIVEDKWGNPTYFKKNKNMNLVILSDLINLKKKIIFKNHLKKLIIQHSFEQQGNYTVSILGLGKIKIDPILIVARTQIEENYFWGDIHGQSEETIGTNSIEDYFSYAKNISCLDVSCHQGNDFQINDEFWNKIIKIAHKYHQERKFVCFLGYEWSGNTSLGGDRNVIYNTKKGPIYRSSFSLLKKNQSIFKSASNVNQLHKLLDKKKVITIPHVGGRYSDINNFFNPEFEKSIEIHSAWGTFEWLLFDAFKKKYKVGILANSDDHKGRPGASYPGASMFGSYGGLSCFIAKSLTKKNIFNCLRQRRHYATTGNRVFINLKLIDEINKYKFYDENKKKFIKANQPIMMGDICYTKNKQSQVSYEILSSDQIEKIQLFNFDKIIYEKNFLKKGMVLRVIWQGAEYRGRGREVDWNGKVCLSKNNFSNLITINSFNHEKKIRLMNSKTIIWHSTTTGGQSGYEVLLDNLNGNLNFEINDKKISINLKTLKEKRIVKHFGGINKQVCFSLVSKDDSDKEFIFNKKINLNKKNGFFFKTFFRYGHIAWTSPIYIDVK</sequence>
<name>A0A381WTF3_9ZZZZ</name>
<gene>
    <name evidence="1" type="ORF">METZ01_LOCUS108653</name>
</gene>
<dbReference type="SUPFAM" id="SSF89550">
    <property type="entry name" value="PHP domain-like"/>
    <property type="match status" value="1"/>
</dbReference>
<proteinExistence type="predicted"/>
<evidence type="ECO:0008006" key="2">
    <source>
        <dbReference type="Google" id="ProtNLM"/>
    </source>
</evidence>
<dbReference type="Pfam" id="PF12228">
    <property type="entry name" value="DUF3604"/>
    <property type="match status" value="1"/>
</dbReference>
<evidence type="ECO:0000313" key="1">
    <source>
        <dbReference type="EMBL" id="SVA55799.1"/>
    </source>
</evidence>
<accession>A0A381WTF3</accession>
<dbReference type="InterPro" id="IPR016195">
    <property type="entry name" value="Pol/histidinol_Pase-like"/>
</dbReference>
<organism evidence="1">
    <name type="scientific">marine metagenome</name>
    <dbReference type="NCBI Taxonomy" id="408172"/>
    <lineage>
        <taxon>unclassified sequences</taxon>
        <taxon>metagenomes</taxon>
        <taxon>ecological metagenomes</taxon>
    </lineage>
</organism>
<dbReference type="EMBL" id="UINC01012829">
    <property type="protein sequence ID" value="SVA55799.1"/>
    <property type="molecule type" value="Genomic_DNA"/>
</dbReference>
<protein>
    <recommendedName>
        <fullName evidence="2">DUF3604 domain-containing protein</fullName>
    </recommendedName>
</protein>